<dbReference type="Proteomes" id="UP000570851">
    <property type="component" value="Unassembled WGS sequence"/>
</dbReference>
<protein>
    <submittedName>
        <fullName evidence="4">Helix-turn-helix domain-containing protein</fullName>
    </submittedName>
</protein>
<keyword evidence="5" id="KW-1185">Reference proteome</keyword>
<feature type="compositionally biased region" description="Polar residues" evidence="1">
    <location>
        <begin position="192"/>
        <end position="209"/>
    </location>
</feature>
<reference evidence="4 5" key="1">
    <citation type="submission" date="2019-11" db="EMBL/GenBank/DDBJ databases">
        <title>Comparison of genomes from free-living endosymbiotic cyanobacteria isolated from Azolla.</title>
        <authorList>
            <person name="Thiel T."/>
            <person name="Pratte B."/>
        </authorList>
    </citation>
    <scope>NUCLEOTIDE SEQUENCE [LARGE SCALE GENOMIC DNA]</scope>
    <source>
        <strain evidence="4 5">N2B</strain>
    </source>
</reference>
<comment type="caution">
    <text evidence="4">The sequence shown here is derived from an EMBL/GenBank/DDBJ whole genome shotgun (WGS) entry which is preliminary data.</text>
</comment>
<feature type="compositionally biased region" description="Low complexity" evidence="1">
    <location>
        <begin position="173"/>
        <end position="185"/>
    </location>
</feature>
<dbReference type="GeneID" id="58726545"/>
<dbReference type="RefSeq" id="WP_011320445.1">
    <property type="nucleotide sequence ID" value="NZ_JACKZP010000158.1"/>
</dbReference>
<proteinExistence type="predicted"/>
<keyword evidence="2" id="KW-0812">Transmembrane</keyword>
<accession>A0ABR6SFY1</accession>
<organism evidence="4 5">
    <name type="scientific">Trichormus variabilis N2B</name>
    <dbReference type="NCBI Taxonomy" id="2681315"/>
    <lineage>
        <taxon>Bacteria</taxon>
        <taxon>Bacillati</taxon>
        <taxon>Cyanobacteriota</taxon>
        <taxon>Cyanophyceae</taxon>
        <taxon>Nostocales</taxon>
        <taxon>Nostocaceae</taxon>
        <taxon>Trichormus</taxon>
    </lineage>
</organism>
<dbReference type="Gene3D" id="1.10.260.40">
    <property type="entry name" value="lambda repressor-like DNA-binding domains"/>
    <property type="match status" value="1"/>
</dbReference>
<dbReference type="Pfam" id="PF13413">
    <property type="entry name" value="HTH_25"/>
    <property type="match status" value="1"/>
</dbReference>
<dbReference type="PANTHER" id="PTHR34475:SF1">
    <property type="entry name" value="CYTOSKELETON PROTEIN RODZ"/>
    <property type="match status" value="1"/>
</dbReference>
<evidence type="ECO:0000313" key="5">
    <source>
        <dbReference type="Proteomes" id="UP000570851"/>
    </source>
</evidence>
<keyword evidence="2" id="KW-1133">Transmembrane helix</keyword>
<name>A0ABR6SFY1_ANAVA</name>
<dbReference type="InterPro" id="IPR010982">
    <property type="entry name" value="Lambda_DNA-bd_dom_sf"/>
</dbReference>
<feature type="region of interest" description="Disordered" evidence="1">
    <location>
        <begin position="146"/>
        <end position="209"/>
    </location>
</feature>
<evidence type="ECO:0000313" key="4">
    <source>
        <dbReference type="EMBL" id="MBC1305096.1"/>
    </source>
</evidence>
<dbReference type="EMBL" id="JACKZP010000158">
    <property type="protein sequence ID" value="MBC1305096.1"/>
    <property type="molecule type" value="Genomic_DNA"/>
</dbReference>
<evidence type="ECO:0000256" key="2">
    <source>
        <dbReference type="SAM" id="Phobius"/>
    </source>
</evidence>
<feature type="transmembrane region" description="Helical" evidence="2">
    <location>
        <begin position="112"/>
        <end position="131"/>
    </location>
</feature>
<keyword evidence="2" id="KW-0472">Membrane</keyword>
<dbReference type="InterPro" id="IPR050400">
    <property type="entry name" value="Bact_Cytoskel_RodZ"/>
</dbReference>
<evidence type="ECO:0000259" key="3">
    <source>
        <dbReference type="Pfam" id="PF13464"/>
    </source>
</evidence>
<evidence type="ECO:0000256" key="1">
    <source>
        <dbReference type="SAM" id="MobiDB-lite"/>
    </source>
</evidence>
<feature type="domain" description="Cytoskeleton protein RodZ-like C-terminal" evidence="3">
    <location>
        <begin position="215"/>
        <end position="284"/>
    </location>
</feature>
<dbReference type="InterPro" id="IPR025194">
    <property type="entry name" value="RodZ-like_C"/>
</dbReference>
<dbReference type="PANTHER" id="PTHR34475">
    <property type="match status" value="1"/>
</dbReference>
<dbReference type="Pfam" id="PF13464">
    <property type="entry name" value="RodZ_C"/>
    <property type="match status" value="1"/>
</dbReference>
<gene>
    <name evidence="4" type="ORF">GNE12_24600</name>
</gene>
<sequence length="293" mass="31756">MNLLNEAQEQQLKEISKYLLQVRQEKGIRIEEVAAKTNIRLYFLQSLDAGKFAELPEPVYIQGFIRRYADILGLDGQALAKSFSVNGESAIQESHRDDKEQIKEKPKIRIPLFVPYVLLLAVAAVGLIYVLNPKLITQSLANKQESETTTPKQAEPSPLTVAPQAQTPESPESIVSDSENSPSSSTPAALGDSSTTTPSATPGNENNGNSAVAVTLELQGNSWLQVKADGKTEFVGELTKGDRRTWTAKKQLTVRSGNAGAVLISVNEKPAEPLGSNGIVKEVTYTPEVVSQQ</sequence>